<protein>
    <recommendedName>
        <fullName evidence="2">Non-haem dioxygenase N-terminal domain-containing protein</fullName>
    </recommendedName>
</protein>
<organism evidence="3 4">
    <name type="scientific">Talaromyces proteolyticus</name>
    <dbReference type="NCBI Taxonomy" id="1131652"/>
    <lineage>
        <taxon>Eukaryota</taxon>
        <taxon>Fungi</taxon>
        <taxon>Dikarya</taxon>
        <taxon>Ascomycota</taxon>
        <taxon>Pezizomycotina</taxon>
        <taxon>Eurotiomycetes</taxon>
        <taxon>Eurotiomycetidae</taxon>
        <taxon>Eurotiales</taxon>
        <taxon>Trichocomaceae</taxon>
        <taxon>Talaromyces</taxon>
        <taxon>Talaromyces sect. Bacilispori</taxon>
    </lineage>
</organism>
<comment type="caution">
    <text evidence="3">The sequence shown here is derived from an EMBL/GenBank/DDBJ whole genome shotgun (WGS) entry which is preliminary data.</text>
</comment>
<dbReference type="InterPro" id="IPR050231">
    <property type="entry name" value="Iron_ascorbate_oxido_reductase"/>
</dbReference>
<gene>
    <name evidence="3" type="ORF">BGW36DRAFT_418938</name>
</gene>
<dbReference type="SUPFAM" id="SSF51197">
    <property type="entry name" value="Clavaminate synthase-like"/>
    <property type="match status" value="1"/>
</dbReference>
<dbReference type="GeneID" id="70249730"/>
<reference evidence="3" key="1">
    <citation type="submission" date="2021-12" db="EMBL/GenBank/DDBJ databases">
        <title>Convergent genome expansion in fungi linked to evolution of root-endophyte symbiosis.</title>
        <authorList>
            <consortium name="DOE Joint Genome Institute"/>
            <person name="Ke Y.-H."/>
            <person name="Bonito G."/>
            <person name="Liao H.-L."/>
            <person name="Looney B."/>
            <person name="Rojas-Flechas A."/>
            <person name="Nash J."/>
            <person name="Hameed K."/>
            <person name="Schadt C."/>
            <person name="Martin F."/>
            <person name="Crous P.W."/>
            <person name="Miettinen O."/>
            <person name="Magnuson J.K."/>
            <person name="Labbe J."/>
            <person name="Jacobson D."/>
            <person name="Doktycz M.J."/>
            <person name="Veneault-Fourrey C."/>
            <person name="Kuo A."/>
            <person name="Mondo S."/>
            <person name="Calhoun S."/>
            <person name="Riley R."/>
            <person name="Ohm R."/>
            <person name="LaButti K."/>
            <person name="Andreopoulos B."/>
            <person name="Pangilinan J."/>
            <person name="Nolan M."/>
            <person name="Tritt A."/>
            <person name="Clum A."/>
            <person name="Lipzen A."/>
            <person name="Daum C."/>
            <person name="Barry K."/>
            <person name="Grigoriev I.V."/>
            <person name="Vilgalys R."/>
        </authorList>
    </citation>
    <scope>NUCLEOTIDE SEQUENCE</scope>
    <source>
        <strain evidence="3">PMI_201</strain>
    </source>
</reference>
<name>A0AAD4KJZ5_9EURO</name>
<evidence type="ECO:0000259" key="2">
    <source>
        <dbReference type="Pfam" id="PF14226"/>
    </source>
</evidence>
<proteinExistence type="inferred from homology"/>
<evidence type="ECO:0000313" key="3">
    <source>
        <dbReference type="EMBL" id="KAH8692773.1"/>
    </source>
</evidence>
<dbReference type="InterPro" id="IPR027443">
    <property type="entry name" value="IPNS-like_sf"/>
</dbReference>
<evidence type="ECO:0000256" key="1">
    <source>
        <dbReference type="ARBA" id="ARBA00008056"/>
    </source>
</evidence>
<dbReference type="EMBL" id="JAJTJA010000010">
    <property type="protein sequence ID" value="KAH8692773.1"/>
    <property type="molecule type" value="Genomic_DNA"/>
</dbReference>
<dbReference type="Gene3D" id="2.60.120.330">
    <property type="entry name" value="B-lactam Antibiotic, Isopenicillin N Synthase, Chain"/>
    <property type="match status" value="1"/>
</dbReference>
<accession>A0AAD4KJZ5</accession>
<feature type="domain" description="Non-haem dioxygenase N-terminal" evidence="2">
    <location>
        <begin position="26"/>
        <end position="128"/>
    </location>
</feature>
<dbReference type="RefSeq" id="XP_046068646.1">
    <property type="nucleotide sequence ID" value="XM_046219443.1"/>
</dbReference>
<dbReference type="AlphaFoldDB" id="A0AAD4KJZ5"/>
<comment type="similarity">
    <text evidence="1">Belongs to the iron/ascorbate-dependent oxidoreductase family.</text>
</comment>
<dbReference type="Pfam" id="PF14226">
    <property type="entry name" value="DIOX_N"/>
    <property type="match status" value="1"/>
</dbReference>
<sequence>MASTEYFASQAVFPDDLQPIAQMATISLARLVAGSTAEADVVLHACRKLGFFLLDLTGNSIGEQMIAEVDAMFDVVRQTMELSMAEKKKFNHDPPRDFRGYKAQGLMKTETGAPDRCEFYSVSQDDLLGQSTAPRDNPEPIASHTQLLRSYLEHGQFVLTHILRTLATQLDLHPETFRNLQEPSHASGTILRLIRYAPSLISTDMRTGLLPHTDFGSVTLYWRRILRPRTRMPGSGCVLSLAV</sequence>
<dbReference type="InterPro" id="IPR026992">
    <property type="entry name" value="DIOX_N"/>
</dbReference>
<dbReference type="PANTHER" id="PTHR47990">
    <property type="entry name" value="2-OXOGLUTARATE (2OG) AND FE(II)-DEPENDENT OXYGENASE SUPERFAMILY PROTEIN-RELATED"/>
    <property type="match status" value="1"/>
</dbReference>
<evidence type="ECO:0000313" key="4">
    <source>
        <dbReference type="Proteomes" id="UP001201262"/>
    </source>
</evidence>
<dbReference type="Proteomes" id="UP001201262">
    <property type="component" value="Unassembled WGS sequence"/>
</dbReference>
<keyword evidence="4" id="KW-1185">Reference proteome</keyword>